<organism evidence="1">
    <name type="scientific">marine metagenome</name>
    <dbReference type="NCBI Taxonomy" id="408172"/>
    <lineage>
        <taxon>unclassified sequences</taxon>
        <taxon>metagenomes</taxon>
        <taxon>ecological metagenomes</taxon>
    </lineage>
</organism>
<evidence type="ECO:0008006" key="2">
    <source>
        <dbReference type="Google" id="ProtNLM"/>
    </source>
</evidence>
<gene>
    <name evidence="1" type="ORF">METZ01_LOCUS139288</name>
</gene>
<evidence type="ECO:0000313" key="1">
    <source>
        <dbReference type="EMBL" id="SVA86434.1"/>
    </source>
</evidence>
<reference evidence="1" key="1">
    <citation type="submission" date="2018-05" db="EMBL/GenBank/DDBJ databases">
        <authorList>
            <person name="Lanie J.A."/>
            <person name="Ng W.-L."/>
            <person name="Kazmierczak K.M."/>
            <person name="Andrzejewski T.M."/>
            <person name="Davidsen T.M."/>
            <person name="Wayne K.J."/>
            <person name="Tettelin H."/>
            <person name="Glass J.I."/>
            <person name="Rusch D."/>
            <person name="Podicherti R."/>
            <person name="Tsui H.-C.T."/>
            <person name="Winkler M.E."/>
        </authorList>
    </citation>
    <scope>NUCLEOTIDE SEQUENCE</scope>
</reference>
<proteinExistence type="predicted"/>
<protein>
    <recommendedName>
        <fullName evidence="2">SGNH/GDSL hydrolase family protein</fullName>
    </recommendedName>
</protein>
<accession>A0A381ZBF3</accession>
<sequence length="215" mass="24757">MKKILINGCSYGKSWGGQRLATDLKLDLVNLSTPGGSNARIVRTTIDYLLEHDDVEKVVIILTFLDRDELRYNDTYYNYSLSSVTNKPIEWYRKASLEGLLPEHTKYILDRYRYDFDNEQSVVNHLGTVLTLSSWLKSKKIKHVIFSAPGECIYPGEKRKSILKLEKACQQVPEIIDVRWSSNQFLGDSGMLGNESDQHLPKHIRHYASDEHHSL</sequence>
<dbReference type="AlphaFoldDB" id="A0A381ZBF3"/>
<name>A0A381ZBF3_9ZZZZ</name>
<feature type="non-terminal residue" evidence="1">
    <location>
        <position position="215"/>
    </location>
</feature>
<dbReference type="EMBL" id="UINC01020628">
    <property type="protein sequence ID" value="SVA86434.1"/>
    <property type="molecule type" value="Genomic_DNA"/>
</dbReference>